<keyword evidence="1" id="KW-0009">Actin-binding</keyword>
<reference evidence="2" key="1">
    <citation type="submission" date="2022-10" db="EMBL/GenBank/DDBJ databases">
        <title>Tapping the CABI collections for fungal endophytes: first genome assemblies for Collariella, Neodidymelliopsis, Ascochyta clinopodiicola, Didymella pomorum, Didymosphaeria variabile, Neocosmospora piperis and Neocucurbitaria cava.</title>
        <authorList>
            <person name="Hill R."/>
        </authorList>
    </citation>
    <scope>NUCLEOTIDE SEQUENCE</scope>
    <source>
        <strain evidence="2">IMI 356815</strain>
    </source>
</reference>
<dbReference type="GeneID" id="80908016"/>
<dbReference type="Gene3D" id="3.40.20.10">
    <property type="entry name" value="Severin"/>
    <property type="match status" value="1"/>
</dbReference>
<dbReference type="SUPFAM" id="SSF55753">
    <property type="entry name" value="Actin depolymerizing proteins"/>
    <property type="match status" value="1"/>
</dbReference>
<gene>
    <name evidence="2" type="primary">TWF1</name>
    <name evidence="2" type="ORF">N0V89_004486</name>
</gene>
<dbReference type="RefSeq" id="XP_056073579.1">
    <property type="nucleotide sequence ID" value="XM_056213271.1"/>
</dbReference>
<evidence type="ECO:0000313" key="2">
    <source>
        <dbReference type="EMBL" id="KAJ4356453.1"/>
    </source>
</evidence>
<comment type="caution">
    <text evidence="2">The sequence shown here is derived from an EMBL/GenBank/DDBJ whole genome shotgun (WGS) entry which is preliminary data.</text>
</comment>
<dbReference type="AlphaFoldDB" id="A0A9W9CDA1"/>
<dbReference type="GO" id="GO:0005737">
    <property type="term" value="C:cytoplasm"/>
    <property type="evidence" value="ECO:0007669"/>
    <property type="project" value="TreeGrafter"/>
</dbReference>
<dbReference type="PANTHER" id="PTHR13759:SF1">
    <property type="entry name" value="TWINFILIN"/>
    <property type="match status" value="1"/>
</dbReference>
<accession>A0A9W9CDA1</accession>
<keyword evidence="3" id="KW-1185">Reference proteome</keyword>
<dbReference type="GO" id="GO:0030042">
    <property type="term" value="P:actin filament depolymerization"/>
    <property type="evidence" value="ECO:0007669"/>
    <property type="project" value="TreeGrafter"/>
</dbReference>
<dbReference type="PANTHER" id="PTHR13759">
    <property type="entry name" value="TWINFILIN"/>
    <property type="match status" value="1"/>
</dbReference>
<dbReference type="Proteomes" id="UP001140513">
    <property type="component" value="Unassembled WGS sequence"/>
</dbReference>
<dbReference type="OrthoDB" id="10006997at2759"/>
<dbReference type="GO" id="GO:0051016">
    <property type="term" value="P:barbed-end actin filament capping"/>
    <property type="evidence" value="ECO:0007669"/>
    <property type="project" value="TreeGrafter"/>
</dbReference>
<dbReference type="GO" id="GO:0005884">
    <property type="term" value="C:actin filament"/>
    <property type="evidence" value="ECO:0007669"/>
    <property type="project" value="TreeGrafter"/>
</dbReference>
<dbReference type="GO" id="GO:0003785">
    <property type="term" value="F:actin monomer binding"/>
    <property type="evidence" value="ECO:0007669"/>
    <property type="project" value="TreeGrafter"/>
</dbReference>
<organism evidence="2 3">
    <name type="scientific">Didymosphaeria variabile</name>
    <dbReference type="NCBI Taxonomy" id="1932322"/>
    <lineage>
        <taxon>Eukaryota</taxon>
        <taxon>Fungi</taxon>
        <taxon>Dikarya</taxon>
        <taxon>Ascomycota</taxon>
        <taxon>Pezizomycotina</taxon>
        <taxon>Dothideomycetes</taxon>
        <taxon>Pleosporomycetidae</taxon>
        <taxon>Pleosporales</taxon>
        <taxon>Massarineae</taxon>
        <taxon>Didymosphaeriaceae</taxon>
        <taxon>Didymosphaeria</taxon>
    </lineage>
</organism>
<dbReference type="GO" id="GO:0051015">
    <property type="term" value="F:actin filament binding"/>
    <property type="evidence" value="ECO:0007669"/>
    <property type="project" value="TreeGrafter"/>
</dbReference>
<name>A0A9W9CDA1_9PLEO</name>
<evidence type="ECO:0000256" key="1">
    <source>
        <dbReference type="ARBA" id="ARBA00023203"/>
    </source>
</evidence>
<dbReference type="InterPro" id="IPR028458">
    <property type="entry name" value="Twinfilin"/>
</dbReference>
<dbReference type="EMBL" id="JAPEUX010000003">
    <property type="protein sequence ID" value="KAJ4356453.1"/>
    <property type="molecule type" value="Genomic_DNA"/>
</dbReference>
<proteinExistence type="predicted"/>
<sequence>MDIPTTVTEAFADFASNSSLFALPLSVTDRTMRHLSPVPYPKHSQHTFQQALNQLESVLNPRTALYLVLRHKESLIAITYVPYAANADLRASLLDNREALVKVLGQEHFSSSIICKEIGEITDVRSWEERSGNGQSWVDGNDERTGACETTQDGVPDLGHKMNKCRLCDRRMKNKIDNDALDALQSLAAGGDCVQLAKRMKHTMAIPGLINIIAKDNGVNVDQKLEIHDPDELAFDQKDERIGKFRSMYLRNYFTGTESQWEGREEQQKILDATR</sequence>
<dbReference type="InterPro" id="IPR029006">
    <property type="entry name" value="ADF-H/Gelsolin-like_dom_sf"/>
</dbReference>
<evidence type="ECO:0000313" key="3">
    <source>
        <dbReference type="Proteomes" id="UP001140513"/>
    </source>
</evidence>
<protein>
    <submittedName>
        <fullName evidence="2">Twinfilin-1</fullName>
    </submittedName>
</protein>